<dbReference type="AlphaFoldDB" id="A0A117L1I5"/>
<proteinExistence type="predicted"/>
<keyword evidence="1" id="KW-0472">Membrane</keyword>
<protein>
    <recommendedName>
        <fullName evidence="4">MetS family NSS transporter small subunit</fullName>
    </recommendedName>
</protein>
<organism evidence="2 3">
    <name type="scientific">Thermococcus sibiricus</name>
    <dbReference type="NCBI Taxonomy" id="172049"/>
    <lineage>
        <taxon>Archaea</taxon>
        <taxon>Methanobacteriati</taxon>
        <taxon>Methanobacteriota</taxon>
        <taxon>Thermococci</taxon>
        <taxon>Thermococcales</taxon>
        <taxon>Thermococcaceae</taxon>
        <taxon>Thermococcus</taxon>
    </lineage>
</organism>
<gene>
    <name evidence="2" type="ORF">XD54_0834</name>
</gene>
<keyword evidence="1" id="KW-1133">Transmembrane helix</keyword>
<evidence type="ECO:0000313" key="3">
    <source>
        <dbReference type="Proteomes" id="UP000053911"/>
    </source>
</evidence>
<evidence type="ECO:0008006" key="4">
    <source>
        <dbReference type="Google" id="ProtNLM"/>
    </source>
</evidence>
<sequence length="38" mass="4251">MEGSVIASMIVVLGFYWGLTLYFVKLALEKEKEKAQAS</sequence>
<keyword evidence="1" id="KW-0812">Transmembrane</keyword>
<name>A0A117L1I5_9EURY</name>
<evidence type="ECO:0000313" key="2">
    <source>
        <dbReference type="EMBL" id="KUK17903.1"/>
    </source>
</evidence>
<feature type="transmembrane region" description="Helical" evidence="1">
    <location>
        <begin position="6"/>
        <end position="24"/>
    </location>
</feature>
<dbReference type="PATRIC" id="fig|172049.5.peg.1653"/>
<accession>A0A117L1I5</accession>
<dbReference type="EMBL" id="LGFD01000012">
    <property type="protein sequence ID" value="KUK17903.1"/>
    <property type="molecule type" value="Genomic_DNA"/>
</dbReference>
<dbReference type="Proteomes" id="UP000053911">
    <property type="component" value="Unassembled WGS sequence"/>
</dbReference>
<comment type="caution">
    <text evidence="2">The sequence shown here is derived from an EMBL/GenBank/DDBJ whole genome shotgun (WGS) entry which is preliminary data.</text>
</comment>
<evidence type="ECO:0000256" key="1">
    <source>
        <dbReference type="SAM" id="Phobius"/>
    </source>
</evidence>
<reference evidence="3" key="1">
    <citation type="journal article" date="2015" name="MBio">
        <title>Genome-Resolved Metagenomic Analysis Reveals Roles for Candidate Phyla and Other Microbial Community Members in Biogeochemical Transformations in Oil Reservoirs.</title>
        <authorList>
            <person name="Hu P."/>
            <person name="Tom L."/>
            <person name="Singh A."/>
            <person name="Thomas B.C."/>
            <person name="Baker B.J."/>
            <person name="Piceno Y.M."/>
            <person name="Andersen G.L."/>
            <person name="Banfield J.F."/>
        </authorList>
    </citation>
    <scope>NUCLEOTIDE SEQUENCE [LARGE SCALE GENOMIC DNA]</scope>
</reference>